<feature type="domain" description="Dynein heavy chain linker" evidence="3">
    <location>
        <begin position="1"/>
        <end position="228"/>
    </location>
</feature>
<evidence type="ECO:0000259" key="3">
    <source>
        <dbReference type="Pfam" id="PF08393"/>
    </source>
</evidence>
<feature type="compositionally biased region" description="Basic and acidic residues" evidence="2">
    <location>
        <begin position="3130"/>
        <end position="3149"/>
    </location>
</feature>
<dbReference type="Pfam" id="PF12774">
    <property type="entry name" value="AAA_6"/>
    <property type="match status" value="1"/>
</dbReference>
<feature type="compositionally biased region" description="Basic residues" evidence="2">
    <location>
        <begin position="243"/>
        <end position="258"/>
    </location>
</feature>
<dbReference type="Gene3D" id="1.10.8.710">
    <property type="match status" value="1"/>
</dbReference>
<feature type="compositionally biased region" description="Basic residues" evidence="2">
    <location>
        <begin position="2632"/>
        <end position="2651"/>
    </location>
</feature>
<organism evidence="5 6">
    <name type="scientific">Aureococcus anophagefferens</name>
    <name type="common">Harmful bloom alga</name>
    <dbReference type="NCBI Taxonomy" id="44056"/>
    <lineage>
        <taxon>Eukaryota</taxon>
        <taxon>Sar</taxon>
        <taxon>Stramenopiles</taxon>
        <taxon>Ochrophyta</taxon>
        <taxon>Pelagophyceae</taxon>
        <taxon>Pelagomonadales</taxon>
        <taxon>Pelagomonadaceae</taxon>
        <taxon>Aureococcus</taxon>
    </lineage>
</organism>
<evidence type="ECO:0008006" key="7">
    <source>
        <dbReference type="Google" id="ProtNLM"/>
    </source>
</evidence>
<feature type="compositionally biased region" description="Acidic residues" evidence="2">
    <location>
        <begin position="1795"/>
        <end position="1804"/>
    </location>
</feature>
<dbReference type="PANTHER" id="PTHR10676">
    <property type="entry name" value="DYNEIN HEAVY CHAIN FAMILY PROTEIN"/>
    <property type="match status" value="1"/>
</dbReference>
<feature type="region of interest" description="Disordered" evidence="2">
    <location>
        <begin position="94"/>
        <end position="122"/>
    </location>
</feature>
<dbReference type="Gene3D" id="1.20.58.1120">
    <property type="match status" value="1"/>
</dbReference>
<dbReference type="Pfam" id="PF08393">
    <property type="entry name" value="DHC_N2"/>
    <property type="match status" value="2"/>
</dbReference>
<comment type="caution">
    <text evidence="5">The sequence shown here is derived from an EMBL/GenBank/DDBJ whole genome shotgun (WGS) entry which is preliminary data.</text>
</comment>
<feature type="compositionally biased region" description="Basic and acidic residues" evidence="2">
    <location>
        <begin position="423"/>
        <end position="434"/>
    </location>
</feature>
<reference evidence="5 6" key="1">
    <citation type="submission" date="2024-03" db="EMBL/GenBank/DDBJ databases">
        <title>Aureococcus anophagefferens CCMP1851 and Kratosvirus quantuckense: Draft genome of a second virus-susceptible host strain in the model system.</title>
        <authorList>
            <person name="Chase E."/>
            <person name="Truchon A.R."/>
            <person name="Schepens W."/>
            <person name="Wilhelm S.W."/>
        </authorList>
    </citation>
    <scope>NUCLEOTIDE SEQUENCE [LARGE SCALE GENOMIC DNA]</scope>
    <source>
        <strain evidence="5 6">CCMP1851</strain>
    </source>
</reference>
<dbReference type="Gene3D" id="1.20.140.100">
    <property type="entry name" value="Dynein heavy chain, N-terminal domain 2"/>
    <property type="match status" value="1"/>
</dbReference>
<proteinExistence type="predicted"/>
<feature type="non-terminal residue" evidence="5">
    <location>
        <position position="1"/>
    </location>
</feature>
<keyword evidence="6" id="KW-1185">Reference proteome</keyword>
<feature type="domain" description="Dynein heavy chain linker" evidence="3">
    <location>
        <begin position="315"/>
        <end position="506"/>
    </location>
</feature>
<dbReference type="Proteomes" id="UP001363151">
    <property type="component" value="Unassembled WGS sequence"/>
</dbReference>
<feature type="region of interest" description="Disordered" evidence="2">
    <location>
        <begin position="1778"/>
        <end position="1804"/>
    </location>
</feature>
<evidence type="ECO:0000256" key="1">
    <source>
        <dbReference type="SAM" id="Coils"/>
    </source>
</evidence>
<evidence type="ECO:0000313" key="6">
    <source>
        <dbReference type="Proteomes" id="UP001363151"/>
    </source>
</evidence>
<feature type="compositionally biased region" description="Acidic residues" evidence="2">
    <location>
        <begin position="2656"/>
        <end position="2670"/>
    </location>
</feature>
<dbReference type="InterPro" id="IPR035699">
    <property type="entry name" value="AAA_6"/>
</dbReference>
<evidence type="ECO:0000313" key="5">
    <source>
        <dbReference type="EMBL" id="KAK7254865.1"/>
    </source>
</evidence>
<sequence>PIVLELKNPNLRKRHWARIAMEVVPGTAAPLVFDPDKTSLGDLFDCGISKHRDIITKVATDATAEAQIELSIHALDAAWEATVLPVLKIDLNEHNSSSSDDASTSSDEPPPAGTNGEPAAPDTIYELGPLDDVANLANDHRAAFRAIAMGEHGMALKPLITVWRQRLDRLTDALRAADDLDRKQRALKPMLAGEREGALAHAWARFNNVHNRWHELLKEIHGDPRPMRLIAPPAEAPEDPKQKEKRRSHKAPKHRARGGRPPELDAHRGSKAGDAPGETPEDARRRRDSAALAGFLNMPEPPSDLKLKQWKLDVEVLDEIKAELKDHLEMKRVAFPRFYYLSDLDLISALGNLRNQGSQTLSHVVLALPALFDAVVTLDRSLEPESDGDANSANSSEKGGRPGSSESSSAPKGAMSMLLGNLKEARPSLSDAEKRRKRSERKASKRRSGRKSATGRRRQKPQKIGALVDAHGERLILPNPVEVYGGVEVWLRELEREMREALRASFAAVVRRQRQEKKRSKRRTSRSPEAVAPCQITLLCERMRWTEDVGDALSTSFRRGSCEPCDECFAKYRDEAERKARAIREGAVRLAPGEEPPEFRDDERARRSGDEALVLLALQHRDVADDVARAAPHMRGLDDYAWQSKLRFYPAGTLEARSRMSKIGGHIGRRTSEMIVPTAASGSATKSGSDLCSDLGVVARQMNAVLPVGVEYVGSAPRTVVTPLGARCVLGLTTAIQALRGVAVVGPHGVGKAEICKDLANTLMSRCVSRAPSDFGTQHENAVKAINHMFAGTAATGAWLVLGLGGLGHKEGGHRYVSRILGAVAAHLQLLMGAVAMRANTVKFAGKDVPLKSFVRSGSEKGETDEDYVSYSGMPLIAVTVSPPRGVSPLNHSIAMILRPVVLAAPDVASVVAGTLVSRGFRMAAAKAYAASLATLLRLAQDTELGERSDGAKGAQLQARWGLRTAMSVVKEADAILRTGDLVSMRRPFQSNQETEAEDERQERAALAMAAKRMLLRSLRNSGDDEATMTELIRTMLPRDDEAIGDGEQIALQDREDAAARAVEDRFHELAGGPPSPPQLAAALAVGDAAAVATGVAVVGPAGCGKSTALRAAALRRDVPTRVLYVAPGALNLEDCFGGSSGSSGCLVSRFSQLADARAAAGGGDAWVVLDGNVERHWTEDLTVQLDRIADRADHGASPRRAACRVLLETDALADSSPSMVSRVGVVHLCGFSLPYEGCDKPCAKRAAAWVARNLRPKLSGTATLVAVADALDDLLEDCPLDDAIGLARRLDERRYFGFEYALEAKFDDDAPELPQHSSARWGAADDDARRLHACLVLVAALLLPSAGSDLEIIGDDAAVAAGAAKIAKCALAWGLAWGVLGTTLALGESEPGLARHLAGDAARWLRKAFGGDALEKDAPLWGACAGRAPRPDLFAFAKWETLAALRMEAFEVASPAAPRSPKDLEALHVPTPRDERVLFVLRSLLRGGVDAEPASWAPDDDDPDGSQRARGVALIEAYERGAGASAVAAAFAARELATAGGAGHVGARVASASHGHAAPQRHWHDSALEEPAVADIESNGLVSPNRRRLHGVLVLAVASQHGHQAVDARGRRHLPPVAVAPPNRAELGAVFCGVVKASLVDRTRRGLDKDLEAAAGQALRVYVRMARFSRDRRAAHPPAPLCVWVRVAKGLRLLPSCHTTLSLRRGIAHELCRELRDGLVAAARPAFDAAVELEGLVPTDDLLVDDADPAVYGAPNAAVKHYSLVERDRKFTRAMREDAGHVSGHGANDRYNDDLDGEADVSDDEEPTLCNRCAFAQRLFDAAADDAGRPPSALAATGHARNVARAARALSAGTVLVQVGERGVGRRSVVDVAAHLCRYEHVFHSPPPPVFSSADAATYQVDGRGCGAVVAASREKNGVRAGRDPDTTWNEVIRRALFAAGGGEPTVVVIADSQWAHSGVTARRLDDLFSAVHTGTVADSRVFRPDDEARVVSDYLDAQIGAQGGNALAAAGARGGAQAGGNHVEVALAEYAARVRTHLRVVVCCCESDLAPIAGDSNCAHPAARRALAAVLPYAAVDRFDDPDEAGCEAAARRWLGVERRKDYDERLKGRTPLVAFVARLSDDDRSGRGAKQANLYERAANAGALIDKALPFAQRRDTARLCVAAYFAAKRAAAACDGPARRLAAPTPVALRTLVVAAVKAAVWRGLALSTASRSVTFGLRKFSEARAATENLATEAEQAKLKANAAFQFTQNSSGLLRSCADVFDEVVARKERARAIKNRTESAYNRLSAVHKQSLGTSVGDYEASTETLTAAAAGGGGIGDLPAAKPVKKILEALSSLLLIQAPSPEEGWELFIRTDFPKLVGEWYGRACKAAARDFEDDNDDTPGDTHAEKRHAWAHGVAQAERALADPSTVASSVRRMGQAGLAVGVPVSVWVRCCCAVWKALCVPQTLAAWASAQDARKADAAASEKHALELDAFEAAQVAEKAAKVAVVDARRFGAETDELAHELGRKHRTALGRFKEIESTLMRWDGRAAALAAQHAALPRRACAPPAAVSFARALPLGGSRRSTLWEPDAAGAVAAATHGPFADVTKVARIQKEASFMAAIAARDDDDGLLAIAEDLDRSRCRRGARRRRRRRPLGRRRRLAPPEAVDEDDDDDYDEGDVYDSRGAPGAGAGASAGGRARARALGRAGPRAGRGRGALPRDLRAPRGARARRRAAAAAPAASDVAAAPPAAAPAVPDVAAAPPADDEALRADDEALEAALPAILRDDGSLEPPDDASLDSQPWMAMMSQISLDVTGESTAALEASLPEELGGLCAAVRDEPAAWRDALEGGQAPQLFFVPSNSGPPEGLDPKFFAKRLLSCHERRVEEGERRKSFLDQMIEQEAEEARLKEERRRYEAGDYDASGDDEDEFGDLKEPSQFAKLLVLRAFRPDLVQKGAELVAASVLAEDGEPARLSAPGAWPPEDPPSLLRAPWVADRQAGTAASAAVALGAACLLAAPLEPVLVTVAADAEDDVFSLFPVVAAAAKTFMAEKNKGAYKASAPPRIAEVGLGSADANDAAATAVSEGRQWGRWVLVRHGELAGGWLPVLLAQLDACDIQRRDREVRKEERVAEQRAAGKGKREAAEAAEAQHEGKKDDSSPAPHDHHRVLIEVVVPPDWSGRGAGGLAPAFPCPRDLARRCGARVAFEPPRGVKARLVAALWDGGGSQSSARLYARLSDEHQRLYYAQVLLHALVRTRRDFGALGVVGRTTPGSAAWCHWATFSVRPQPGASCMAGDGTPEGRAAVDRRLNAMAWSLGVGLRLPQTPQTRARLAEPGFPLYAVKSYDSIAAPELAAELADARTLEVLAKRALLVADRKARKLRKRRGGVGLIEELPDPDLQFGPGEKKSALSDPDVLDEETYDRAAAIKKKKERANPFPQYEPTDSEGDEEDGRTAGTAKASAASHASEWQSDEDDSDCEDVSLPGQDKGDPTSLLTTSPNGLHLAIAGVWGRSPDARTQKGWDGVRDWIHNLPEGEDAELVGVSPHVAASARAAECDALLGRVVRFEAQAAVAAPSATSGALDDALAAVAATLRDVGDHALDCVETNHWFGTSRPNFEIL</sequence>
<dbReference type="InterPro" id="IPR013602">
    <property type="entry name" value="Dynein_heavy_linker"/>
</dbReference>
<dbReference type="EMBL" id="JBBJCI010000014">
    <property type="protein sequence ID" value="KAK7254865.1"/>
    <property type="molecule type" value="Genomic_DNA"/>
</dbReference>
<keyword evidence="1" id="KW-0175">Coiled coil</keyword>
<feature type="compositionally biased region" description="Low complexity" evidence="2">
    <location>
        <begin position="96"/>
        <end position="107"/>
    </location>
</feature>
<feature type="compositionally biased region" description="Acidic residues" evidence="2">
    <location>
        <begin position="3461"/>
        <end position="3471"/>
    </location>
</feature>
<protein>
    <recommendedName>
        <fullName evidence="7">Calmodulin</fullName>
    </recommendedName>
</protein>
<feature type="compositionally biased region" description="Low complexity" evidence="2">
    <location>
        <begin position="2686"/>
        <end position="2700"/>
    </location>
</feature>
<feature type="compositionally biased region" description="Low complexity" evidence="2">
    <location>
        <begin position="2725"/>
        <end position="2738"/>
    </location>
</feature>
<feature type="compositionally biased region" description="Basic and acidic residues" evidence="2">
    <location>
        <begin position="3112"/>
        <end position="3123"/>
    </location>
</feature>
<dbReference type="InterPro" id="IPR027417">
    <property type="entry name" value="P-loop_NTPase"/>
</dbReference>
<feature type="region of interest" description="Disordered" evidence="2">
    <location>
        <begin position="382"/>
        <end position="465"/>
    </location>
</feature>
<dbReference type="InterPro" id="IPR043157">
    <property type="entry name" value="Dynein_AAA1S"/>
</dbReference>
<feature type="compositionally biased region" description="Basic residues" evidence="2">
    <location>
        <begin position="435"/>
        <end position="461"/>
    </location>
</feature>
<dbReference type="Gene3D" id="3.20.180.20">
    <property type="entry name" value="Dynein heavy chain, N-terminal domain 2"/>
    <property type="match status" value="1"/>
</dbReference>
<dbReference type="Gene3D" id="3.40.50.300">
    <property type="entry name" value="P-loop containing nucleotide triphosphate hydrolases"/>
    <property type="match status" value="3"/>
</dbReference>
<gene>
    <name evidence="5" type="ORF">SO694_00135063</name>
</gene>
<feature type="region of interest" description="Disordered" evidence="2">
    <location>
        <begin position="3112"/>
        <end position="3154"/>
    </location>
</feature>
<feature type="region of interest" description="Disordered" evidence="2">
    <location>
        <begin position="224"/>
        <end position="286"/>
    </location>
</feature>
<dbReference type="InterPro" id="IPR026983">
    <property type="entry name" value="DHC"/>
</dbReference>
<feature type="region of interest" description="Disordered" evidence="2">
    <location>
        <begin position="2632"/>
        <end position="2738"/>
    </location>
</feature>
<dbReference type="InterPro" id="IPR042222">
    <property type="entry name" value="Dynein_2_N"/>
</dbReference>
<name>A0ABR1GFT4_AURAN</name>
<feature type="domain" description="Dynein heavy chain hydrolytic ATP-binding dynein motor region" evidence="4">
    <location>
        <begin position="709"/>
        <end position="1107"/>
    </location>
</feature>
<evidence type="ECO:0000256" key="2">
    <source>
        <dbReference type="SAM" id="MobiDB-lite"/>
    </source>
</evidence>
<feature type="coiled-coil region" evidence="1">
    <location>
        <begin position="2882"/>
        <end position="2909"/>
    </location>
</feature>
<feature type="region of interest" description="Disordered" evidence="2">
    <location>
        <begin position="3383"/>
        <end position="3490"/>
    </location>
</feature>
<accession>A0ABR1GFT4</accession>
<feature type="compositionally biased region" description="Low complexity" evidence="2">
    <location>
        <begin position="3446"/>
        <end position="3460"/>
    </location>
</feature>
<dbReference type="Gene3D" id="1.10.287.2620">
    <property type="match status" value="1"/>
</dbReference>
<evidence type="ECO:0000259" key="4">
    <source>
        <dbReference type="Pfam" id="PF12774"/>
    </source>
</evidence>
<dbReference type="InterPro" id="IPR042228">
    <property type="entry name" value="Dynein_linker_3"/>
</dbReference>